<dbReference type="Pfam" id="PF12979">
    <property type="entry name" value="DUF3863"/>
    <property type="match status" value="1"/>
</dbReference>
<gene>
    <name evidence="3" type="ORF">ACFPT7_14645</name>
</gene>
<dbReference type="InterPro" id="IPR024334">
    <property type="entry name" value="DUF3863"/>
</dbReference>
<protein>
    <submittedName>
        <fullName evidence="3">DUF3863 domain-containing protein</fullName>
    </submittedName>
</protein>
<proteinExistence type="predicted"/>
<feature type="domain" description="DUF3863" evidence="1">
    <location>
        <begin position="46"/>
        <end position="377"/>
    </location>
</feature>
<evidence type="ECO:0000259" key="1">
    <source>
        <dbReference type="Pfam" id="PF12979"/>
    </source>
</evidence>
<feature type="domain" description="DUF3864" evidence="2">
    <location>
        <begin position="382"/>
        <end position="455"/>
    </location>
</feature>
<dbReference type="Pfam" id="PF12980">
    <property type="entry name" value="DUF3864"/>
    <property type="match status" value="1"/>
</dbReference>
<evidence type="ECO:0000313" key="3">
    <source>
        <dbReference type="EMBL" id="MFC5863542.1"/>
    </source>
</evidence>
<keyword evidence="4" id="KW-1185">Reference proteome</keyword>
<dbReference type="Gene3D" id="3.30.1120.110">
    <property type="match status" value="1"/>
</dbReference>
<accession>A0ABW1EGU0</accession>
<organism evidence="3 4">
    <name type="scientific">Acidicapsa dinghuensis</name>
    <dbReference type="NCBI Taxonomy" id="2218256"/>
    <lineage>
        <taxon>Bacteria</taxon>
        <taxon>Pseudomonadati</taxon>
        <taxon>Acidobacteriota</taxon>
        <taxon>Terriglobia</taxon>
        <taxon>Terriglobales</taxon>
        <taxon>Acidobacteriaceae</taxon>
        <taxon>Acidicapsa</taxon>
    </lineage>
</organism>
<evidence type="ECO:0000313" key="4">
    <source>
        <dbReference type="Proteomes" id="UP001596091"/>
    </source>
</evidence>
<comment type="caution">
    <text evidence="3">The sequence shown here is derived from an EMBL/GenBank/DDBJ whole genome shotgun (WGS) entry which is preliminary data.</text>
</comment>
<dbReference type="RefSeq" id="WP_263340281.1">
    <property type="nucleotide sequence ID" value="NZ_JAGSYH010000005.1"/>
</dbReference>
<dbReference type="InterPro" id="IPR024335">
    <property type="entry name" value="DUF3864"/>
</dbReference>
<evidence type="ECO:0000259" key="2">
    <source>
        <dbReference type="Pfam" id="PF12980"/>
    </source>
</evidence>
<dbReference type="InterPro" id="IPR006311">
    <property type="entry name" value="TAT_signal"/>
</dbReference>
<dbReference type="Proteomes" id="UP001596091">
    <property type="component" value="Unassembled WGS sequence"/>
</dbReference>
<name>A0ABW1EGU0_9BACT</name>
<dbReference type="PROSITE" id="PS51318">
    <property type="entry name" value="TAT"/>
    <property type="match status" value="1"/>
</dbReference>
<dbReference type="EMBL" id="JBHSPH010000005">
    <property type="protein sequence ID" value="MFC5863542.1"/>
    <property type="molecule type" value="Genomic_DNA"/>
</dbReference>
<sequence>MKPITASHWTRRKFLSSAAQSAGALSIASPLSNALASSAAPPFQGRYLTHISVVRVNQIEVTPTRNLGEDEAPLNSPDHIRSRREAFAAGCPNGRMTWAISWLALHDNRKEYQEARRLLASYHDRYGDEITFIPGGYFAPMFDTREHIRKTMHDALGLITNMVGNHYRPQSIVAGFMDSENMRLLATEEGIHVCQAQIWSQHAIDNGDGDGGICYPYYPSREHYLKPAQGPADFIDCVCLDGWTCDFLTARRNGFEGKFNSRLGVGPIETVADLGEQVGHHEMLATTAIHFDQGHALNGFGFVTAIWEVSIGHDKDLTWWLQNVKQRWPDTQVITEGEFGLEWRKHYRSNAAINYRFDERGTGAPGSEKDLEIRWYMNEEFRLALLHNWTTNSPWNAIDFTRYDLPAKEPPNPQREWSLMNVLNQKGTRPQDKPKRLSQLSAADQQRIFTRYPELKKFA</sequence>
<reference evidence="4" key="1">
    <citation type="journal article" date="2019" name="Int. J. Syst. Evol. Microbiol.">
        <title>The Global Catalogue of Microorganisms (GCM) 10K type strain sequencing project: providing services to taxonomists for standard genome sequencing and annotation.</title>
        <authorList>
            <consortium name="The Broad Institute Genomics Platform"/>
            <consortium name="The Broad Institute Genome Sequencing Center for Infectious Disease"/>
            <person name="Wu L."/>
            <person name="Ma J."/>
        </authorList>
    </citation>
    <scope>NUCLEOTIDE SEQUENCE [LARGE SCALE GENOMIC DNA]</scope>
    <source>
        <strain evidence="4">JCM 4087</strain>
    </source>
</reference>
<dbReference type="Gene3D" id="3.20.20.510">
    <property type="entry name" value="Uncharacterised protein PF12979, DUF3863"/>
    <property type="match status" value="1"/>
</dbReference>